<evidence type="ECO:0000256" key="1">
    <source>
        <dbReference type="ARBA" id="ARBA00022598"/>
    </source>
</evidence>
<dbReference type="GO" id="GO:0005524">
    <property type="term" value="F:ATP binding"/>
    <property type="evidence" value="ECO:0007669"/>
    <property type="project" value="UniProtKB-KW"/>
</dbReference>
<reference evidence="5" key="1">
    <citation type="journal article" date="2014" name="Front. Microbiol.">
        <title>High frequency of phylogenetically diverse reductive dehalogenase-homologous genes in deep subseafloor sedimentary metagenomes.</title>
        <authorList>
            <person name="Kawai M."/>
            <person name="Futagami T."/>
            <person name="Toyoda A."/>
            <person name="Takaki Y."/>
            <person name="Nishi S."/>
            <person name="Hori S."/>
            <person name="Arai W."/>
            <person name="Tsubouchi T."/>
            <person name="Morono Y."/>
            <person name="Uchiyama I."/>
            <person name="Ito T."/>
            <person name="Fujiyama A."/>
            <person name="Inagaki F."/>
            <person name="Takami H."/>
        </authorList>
    </citation>
    <scope>NUCLEOTIDE SEQUENCE</scope>
    <source>
        <strain evidence="5">Expedition CK06-06</strain>
    </source>
</reference>
<dbReference type="InterPro" id="IPR014729">
    <property type="entry name" value="Rossmann-like_a/b/a_fold"/>
</dbReference>
<evidence type="ECO:0000313" key="5">
    <source>
        <dbReference type="EMBL" id="GAG28025.1"/>
    </source>
</evidence>
<dbReference type="GO" id="GO:0004817">
    <property type="term" value="F:cysteine-tRNA ligase activity"/>
    <property type="evidence" value="ECO:0007669"/>
    <property type="project" value="TreeGrafter"/>
</dbReference>
<dbReference type="GO" id="GO:0006423">
    <property type="term" value="P:cysteinyl-tRNA aminoacylation"/>
    <property type="evidence" value="ECO:0007669"/>
    <property type="project" value="TreeGrafter"/>
</dbReference>
<dbReference type="SUPFAM" id="SSF52374">
    <property type="entry name" value="Nucleotidylyl transferase"/>
    <property type="match status" value="1"/>
</dbReference>
<dbReference type="InterPro" id="IPR032678">
    <property type="entry name" value="tRNA-synt_1_cat_dom"/>
</dbReference>
<accession>X0WBK3</accession>
<dbReference type="EMBL" id="BARS01032473">
    <property type="protein sequence ID" value="GAG28025.1"/>
    <property type="molecule type" value="Genomic_DNA"/>
</dbReference>
<keyword evidence="3" id="KW-0067">ATP-binding</keyword>
<dbReference type="Gene3D" id="3.40.50.620">
    <property type="entry name" value="HUPs"/>
    <property type="match status" value="1"/>
</dbReference>
<dbReference type="PANTHER" id="PTHR10890:SF3">
    <property type="entry name" value="CYSTEINE--TRNA LIGASE, CYTOPLASMIC"/>
    <property type="match status" value="1"/>
</dbReference>
<dbReference type="InterPro" id="IPR024909">
    <property type="entry name" value="Cys-tRNA/MSH_ligase"/>
</dbReference>
<comment type="caution">
    <text evidence="5">The sequence shown here is derived from an EMBL/GenBank/DDBJ whole genome shotgun (WGS) entry which is preliminary data.</text>
</comment>
<evidence type="ECO:0000256" key="3">
    <source>
        <dbReference type="ARBA" id="ARBA00022840"/>
    </source>
</evidence>
<protein>
    <recommendedName>
        <fullName evidence="4">tRNA synthetases class I catalytic domain-containing protein</fullName>
    </recommendedName>
</protein>
<dbReference type="PANTHER" id="PTHR10890">
    <property type="entry name" value="CYSTEINYL-TRNA SYNTHETASE"/>
    <property type="match status" value="1"/>
</dbReference>
<keyword evidence="1" id="KW-0436">Ligase</keyword>
<feature type="non-terminal residue" evidence="5">
    <location>
        <position position="61"/>
    </location>
</feature>
<gene>
    <name evidence="5" type="ORF">S01H1_50398</name>
</gene>
<proteinExistence type="predicted"/>
<dbReference type="AlphaFoldDB" id="X0WBK3"/>
<organism evidence="5">
    <name type="scientific">marine sediment metagenome</name>
    <dbReference type="NCBI Taxonomy" id="412755"/>
    <lineage>
        <taxon>unclassified sequences</taxon>
        <taxon>metagenomes</taxon>
        <taxon>ecological metagenomes</taxon>
    </lineage>
</organism>
<evidence type="ECO:0000259" key="4">
    <source>
        <dbReference type="Pfam" id="PF01406"/>
    </source>
</evidence>
<feature type="domain" description="tRNA synthetases class I catalytic" evidence="4">
    <location>
        <begin position="19"/>
        <end position="60"/>
    </location>
</feature>
<keyword evidence="2" id="KW-0547">Nucleotide-binding</keyword>
<evidence type="ECO:0000256" key="2">
    <source>
        <dbReference type="ARBA" id="ARBA00022741"/>
    </source>
</evidence>
<name>X0WBK3_9ZZZZ</name>
<dbReference type="GO" id="GO:0005829">
    <property type="term" value="C:cytosol"/>
    <property type="evidence" value="ECO:0007669"/>
    <property type="project" value="TreeGrafter"/>
</dbReference>
<sequence length="61" mass="7188">MKLHNTLSRRVEEFAPAGDEVKMYVCGPNLYAPCHVGHAMSYIVFDVLRRYLEYRGYKVRH</sequence>
<dbReference type="Pfam" id="PF01406">
    <property type="entry name" value="tRNA-synt_1e"/>
    <property type="match status" value="1"/>
</dbReference>